<sequence length="213" mass="24756">MNVFNLRIKGRLIFLQLLTPAHAESFLTYLLANQQFHAPYVPLRDESYFTLENAINQTTQWTEVEQDQRYSFGIFEQASERLVGKITLSQVFRGPFQNAFIGYDLDHSCQSQGYMTEALHLLMSFSFNRLLLHRLQANIMPHNRASQRVLEKAGFVKEGFGANYLKIHGKWEDHLFYALTKERFGEHSKNAPYPVIYEEGAEAITIKDERQSD</sequence>
<gene>
    <name evidence="6" type="ORF">EX87_15950</name>
</gene>
<dbReference type="Gene3D" id="3.40.630.30">
    <property type="match status" value="1"/>
</dbReference>
<dbReference type="PANTHER" id="PTHR43792:SF8">
    <property type="entry name" value="[RIBOSOMAL PROTEIN US5]-ALANINE N-ACETYLTRANSFERASE"/>
    <property type="match status" value="1"/>
</dbReference>
<dbReference type="RefSeq" id="WP_031414152.1">
    <property type="nucleotide sequence ID" value="NZ_CP011075.1"/>
</dbReference>
<evidence type="ECO:0000256" key="4">
    <source>
        <dbReference type="SAM" id="SignalP"/>
    </source>
</evidence>
<evidence type="ECO:0000256" key="2">
    <source>
        <dbReference type="ARBA" id="ARBA00023315"/>
    </source>
</evidence>
<name>A0A0F7EIT3_BRELA</name>
<keyword evidence="2" id="KW-0012">Acyltransferase</keyword>
<protein>
    <submittedName>
        <fullName evidence="6">Alanine acetyltransferase</fullName>
    </submittedName>
</protein>
<keyword evidence="1 6" id="KW-0808">Transferase</keyword>
<evidence type="ECO:0000256" key="1">
    <source>
        <dbReference type="ARBA" id="ARBA00022679"/>
    </source>
</evidence>
<evidence type="ECO:0000259" key="5">
    <source>
        <dbReference type="PROSITE" id="PS51186"/>
    </source>
</evidence>
<geneLocation type="plasmid" evidence="6">
    <name>unnamed1</name>
</geneLocation>
<dbReference type="Pfam" id="PF13302">
    <property type="entry name" value="Acetyltransf_3"/>
    <property type="match status" value="1"/>
</dbReference>
<reference evidence="6" key="1">
    <citation type="submission" date="2015-03" db="EMBL/GenBank/DDBJ databases">
        <title>MIGS Cultured Bacterial/Archaeal sample from Brevibacillus laterosporus.</title>
        <authorList>
            <person name="Zeng D."/>
            <person name="Zhu L."/>
            <person name="Dong G."/>
            <person name="Ye W."/>
            <person name="Ren D."/>
            <person name="Wu L."/>
            <person name="Xu J."/>
            <person name="Li G."/>
            <person name="Guo L."/>
        </authorList>
    </citation>
    <scope>NUCLEOTIDE SEQUENCE</scope>
    <source>
        <strain evidence="6">B9</strain>
        <plasmid evidence="6">unnamed1</plasmid>
    </source>
</reference>
<organism evidence="6">
    <name type="scientific">Brevibacillus laterosporus</name>
    <name type="common">Bacillus laterosporus</name>
    <dbReference type="NCBI Taxonomy" id="1465"/>
    <lineage>
        <taxon>Bacteria</taxon>
        <taxon>Bacillati</taxon>
        <taxon>Bacillota</taxon>
        <taxon>Bacilli</taxon>
        <taxon>Bacillales</taxon>
        <taxon>Paenibacillaceae</taxon>
        <taxon>Brevibacillus</taxon>
    </lineage>
</organism>
<dbReference type="InterPro" id="IPR051531">
    <property type="entry name" value="N-acetyltransferase"/>
</dbReference>
<feature type="domain" description="N-acetyltransferase" evidence="5">
    <location>
        <begin position="27"/>
        <end position="182"/>
    </location>
</feature>
<comment type="similarity">
    <text evidence="3">Belongs to the acetyltransferase family. RimJ subfamily.</text>
</comment>
<dbReference type="GO" id="GO:0008999">
    <property type="term" value="F:protein-N-terminal-alanine acetyltransferase activity"/>
    <property type="evidence" value="ECO:0007669"/>
    <property type="project" value="TreeGrafter"/>
</dbReference>
<dbReference type="PROSITE" id="PS51186">
    <property type="entry name" value="GNAT"/>
    <property type="match status" value="1"/>
</dbReference>
<proteinExistence type="inferred from homology"/>
<feature type="signal peptide" evidence="4">
    <location>
        <begin position="1"/>
        <end position="23"/>
    </location>
</feature>
<evidence type="ECO:0000313" key="6">
    <source>
        <dbReference type="EMBL" id="AKF95147.1"/>
    </source>
</evidence>
<keyword evidence="4" id="KW-0732">Signal</keyword>
<dbReference type="SUPFAM" id="SSF55729">
    <property type="entry name" value="Acyl-CoA N-acyltransferases (Nat)"/>
    <property type="match status" value="1"/>
</dbReference>
<dbReference type="InterPro" id="IPR016181">
    <property type="entry name" value="Acyl_CoA_acyltransferase"/>
</dbReference>
<dbReference type="EMBL" id="CP011075">
    <property type="protein sequence ID" value="AKF95147.1"/>
    <property type="molecule type" value="Genomic_DNA"/>
</dbReference>
<dbReference type="InterPro" id="IPR000182">
    <property type="entry name" value="GNAT_dom"/>
</dbReference>
<accession>A0A0F7EIT3</accession>
<feature type="chain" id="PRO_5002515292" evidence="4">
    <location>
        <begin position="24"/>
        <end position="213"/>
    </location>
</feature>
<evidence type="ECO:0000256" key="3">
    <source>
        <dbReference type="ARBA" id="ARBA00038502"/>
    </source>
</evidence>
<dbReference type="AlphaFoldDB" id="A0A0F7EIT3"/>
<keyword evidence="6" id="KW-0614">Plasmid</keyword>
<dbReference type="GO" id="GO:0005737">
    <property type="term" value="C:cytoplasm"/>
    <property type="evidence" value="ECO:0007669"/>
    <property type="project" value="TreeGrafter"/>
</dbReference>
<dbReference type="PANTHER" id="PTHR43792">
    <property type="entry name" value="GNAT FAMILY, PUTATIVE (AFU_ORTHOLOGUE AFUA_3G00765)-RELATED-RELATED"/>
    <property type="match status" value="1"/>
</dbReference>